<proteinExistence type="predicted"/>
<sequence>MKMVWRIKKVGVSSLPLPLFIVVSPLGLFCRELGTSAWIRRGVERPIVEILTHLSEHGSFCFAFLYFLFPFYF</sequence>
<keyword evidence="1" id="KW-0472">Membrane</keyword>
<reference evidence="2" key="1">
    <citation type="submission" date="2023-06" db="EMBL/GenBank/DDBJ databases">
        <title>Genome-scale phylogeny and comparative genomics of the fungal order Sordariales.</title>
        <authorList>
            <consortium name="Lawrence Berkeley National Laboratory"/>
            <person name="Hensen N."/>
            <person name="Bonometti L."/>
            <person name="Westerberg I."/>
            <person name="Brannstrom I.O."/>
            <person name="Guillou S."/>
            <person name="Cros-Aarteil S."/>
            <person name="Calhoun S."/>
            <person name="Haridas S."/>
            <person name="Kuo A."/>
            <person name="Mondo S."/>
            <person name="Pangilinan J."/>
            <person name="Riley R."/>
            <person name="LaButti K."/>
            <person name="Andreopoulos B."/>
            <person name="Lipzen A."/>
            <person name="Chen C."/>
            <person name="Yanf M."/>
            <person name="Daum C."/>
            <person name="Ng V."/>
            <person name="Clum A."/>
            <person name="Steindorff A."/>
            <person name="Ohm R."/>
            <person name="Martin F."/>
            <person name="Silar P."/>
            <person name="Natvig D."/>
            <person name="Lalanne C."/>
            <person name="Gautier V."/>
            <person name="Ament-velasquez S.L."/>
            <person name="Kruys A."/>
            <person name="Hutchinson M.I."/>
            <person name="Powell A.J."/>
            <person name="Barry K."/>
            <person name="Miller A.N."/>
            <person name="Grigoriev I.V."/>
            <person name="Debuchy R."/>
            <person name="Gladieux P."/>
            <person name="Thoren M.H."/>
            <person name="Johannesson H."/>
        </authorList>
    </citation>
    <scope>NUCLEOTIDE SEQUENCE</scope>
    <source>
        <strain evidence="2">SMH3391-2</strain>
    </source>
</reference>
<organism evidence="2 3">
    <name type="scientific">Bombardia bombarda</name>
    <dbReference type="NCBI Taxonomy" id="252184"/>
    <lineage>
        <taxon>Eukaryota</taxon>
        <taxon>Fungi</taxon>
        <taxon>Dikarya</taxon>
        <taxon>Ascomycota</taxon>
        <taxon>Pezizomycotina</taxon>
        <taxon>Sordariomycetes</taxon>
        <taxon>Sordariomycetidae</taxon>
        <taxon>Sordariales</taxon>
        <taxon>Lasiosphaeriaceae</taxon>
        <taxon>Bombardia</taxon>
    </lineage>
</organism>
<keyword evidence="1" id="KW-1133">Transmembrane helix</keyword>
<evidence type="ECO:0000313" key="3">
    <source>
        <dbReference type="Proteomes" id="UP001174934"/>
    </source>
</evidence>
<protein>
    <submittedName>
        <fullName evidence="2">Uncharacterized protein</fullName>
    </submittedName>
</protein>
<evidence type="ECO:0000313" key="2">
    <source>
        <dbReference type="EMBL" id="KAK0615651.1"/>
    </source>
</evidence>
<evidence type="ECO:0000256" key="1">
    <source>
        <dbReference type="SAM" id="Phobius"/>
    </source>
</evidence>
<dbReference type="Proteomes" id="UP001174934">
    <property type="component" value="Unassembled WGS sequence"/>
</dbReference>
<dbReference type="EMBL" id="JAULSR010000006">
    <property type="protein sequence ID" value="KAK0615651.1"/>
    <property type="molecule type" value="Genomic_DNA"/>
</dbReference>
<keyword evidence="3" id="KW-1185">Reference proteome</keyword>
<keyword evidence="1" id="KW-0812">Transmembrane</keyword>
<dbReference type="AlphaFoldDB" id="A0AA40BVV5"/>
<comment type="caution">
    <text evidence="2">The sequence shown here is derived from an EMBL/GenBank/DDBJ whole genome shotgun (WGS) entry which is preliminary data.</text>
</comment>
<feature type="transmembrane region" description="Helical" evidence="1">
    <location>
        <begin position="54"/>
        <end position="72"/>
    </location>
</feature>
<accession>A0AA40BVV5</accession>
<name>A0AA40BVV5_9PEZI</name>
<gene>
    <name evidence="2" type="ORF">B0T17DRAFT_350101</name>
</gene>